<evidence type="ECO:0000313" key="4">
    <source>
        <dbReference type="Proteomes" id="UP000308197"/>
    </source>
</evidence>
<feature type="transmembrane region" description="Helical" evidence="2">
    <location>
        <begin position="243"/>
        <end position="264"/>
    </location>
</feature>
<keyword evidence="2" id="KW-0812">Transmembrane</keyword>
<name>A0A5C3NX11_9APHY</name>
<keyword evidence="2" id="KW-1133">Transmembrane helix</keyword>
<keyword evidence="4" id="KW-1185">Reference proteome</keyword>
<gene>
    <name evidence="3" type="ORF">K466DRAFT_604987</name>
</gene>
<feature type="region of interest" description="Disordered" evidence="1">
    <location>
        <begin position="1"/>
        <end position="22"/>
    </location>
</feature>
<dbReference type="Proteomes" id="UP000308197">
    <property type="component" value="Unassembled WGS sequence"/>
</dbReference>
<dbReference type="InParanoid" id="A0A5C3NX11"/>
<reference evidence="3 4" key="1">
    <citation type="journal article" date="2019" name="Nat. Ecol. Evol.">
        <title>Megaphylogeny resolves global patterns of mushroom evolution.</title>
        <authorList>
            <person name="Varga T."/>
            <person name="Krizsan K."/>
            <person name="Foldi C."/>
            <person name="Dima B."/>
            <person name="Sanchez-Garcia M."/>
            <person name="Sanchez-Ramirez S."/>
            <person name="Szollosi G.J."/>
            <person name="Szarkandi J.G."/>
            <person name="Papp V."/>
            <person name="Albert L."/>
            <person name="Andreopoulos W."/>
            <person name="Angelini C."/>
            <person name="Antonin V."/>
            <person name="Barry K.W."/>
            <person name="Bougher N.L."/>
            <person name="Buchanan P."/>
            <person name="Buyck B."/>
            <person name="Bense V."/>
            <person name="Catcheside P."/>
            <person name="Chovatia M."/>
            <person name="Cooper J."/>
            <person name="Damon W."/>
            <person name="Desjardin D."/>
            <person name="Finy P."/>
            <person name="Geml J."/>
            <person name="Haridas S."/>
            <person name="Hughes K."/>
            <person name="Justo A."/>
            <person name="Karasinski D."/>
            <person name="Kautmanova I."/>
            <person name="Kiss B."/>
            <person name="Kocsube S."/>
            <person name="Kotiranta H."/>
            <person name="LaButti K.M."/>
            <person name="Lechner B.E."/>
            <person name="Liimatainen K."/>
            <person name="Lipzen A."/>
            <person name="Lukacs Z."/>
            <person name="Mihaltcheva S."/>
            <person name="Morgado L.N."/>
            <person name="Niskanen T."/>
            <person name="Noordeloos M.E."/>
            <person name="Ohm R.A."/>
            <person name="Ortiz-Santana B."/>
            <person name="Ovrebo C."/>
            <person name="Racz N."/>
            <person name="Riley R."/>
            <person name="Savchenko A."/>
            <person name="Shiryaev A."/>
            <person name="Soop K."/>
            <person name="Spirin V."/>
            <person name="Szebenyi C."/>
            <person name="Tomsovsky M."/>
            <person name="Tulloss R.E."/>
            <person name="Uehling J."/>
            <person name="Grigoriev I.V."/>
            <person name="Vagvolgyi C."/>
            <person name="Papp T."/>
            <person name="Martin F.M."/>
            <person name="Miettinen O."/>
            <person name="Hibbett D.S."/>
            <person name="Nagy L.G."/>
        </authorList>
    </citation>
    <scope>NUCLEOTIDE SEQUENCE [LARGE SCALE GENOMIC DNA]</scope>
    <source>
        <strain evidence="3 4">HHB13444</strain>
    </source>
</reference>
<sequence length="298" mass="32087">MTSWSSAHLASDTEPEDVAPRPLTPAMLQAGHYAETGRVCIGPIGAPVTGRDRQMLRVIQELEPLVMRNWFESSYGARFYTSKFCTGDTGEDVSSGSYYVLYRSLDGPAIRSSWPEAAPAVIGVPCSLFQKCSSFLEASLRLAQAWMIGGIIYRIPRSVLRSGTTESWLDAFACSPMPTLQIPEESMPMLDPVPPCSSSEALDVVLDAEAIGDDGLHADDPLFPAISVRPIGFPAFTVVDVVMGVWGFIVLLTALQLGYCAGAAPAHFSLRRCKKGHYHSSRRPIVSSGQSSRGGAIG</sequence>
<evidence type="ECO:0000256" key="1">
    <source>
        <dbReference type="SAM" id="MobiDB-lite"/>
    </source>
</evidence>
<accession>A0A5C3NX11</accession>
<dbReference type="EMBL" id="ML211695">
    <property type="protein sequence ID" value="TFK80858.1"/>
    <property type="molecule type" value="Genomic_DNA"/>
</dbReference>
<keyword evidence="2" id="KW-0472">Membrane</keyword>
<protein>
    <submittedName>
        <fullName evidence="3">Uncharacterized protein</fullName>
    </submittedName>
</protein>
<dbReference type="AlphaFoldDB" id="A0A5C3NX11"/>
<evidence type="ECO:0000256" key="2">
    <source>
        <dbReference type="SAM" id="Phobius"/>
    </source>
</evidence>
<evidence type="ECO:0000313" key="3">
    <source>
        <dbReference type="EMBL" id="TFK80858.1"/>
    </source>
</evidence>
<organism evidence="3 4">
    <name type="scientific">Polyporus arcularius HHB13444</name>
    <dbReference type="NCBI Taxonomy" id="1314778"/>
    <lineage>
        <taxon>Eukaryota</taxon>
        <taxon>Fungi</taxon>
        <taxon>Dikarya</taxon>
        <taxon>Basidiomycota</taxon>
        <taxon>Agaricomycotina</taxon>
        <taxon>Agaricomycetes</taxon>
        <taxon>Polyporales</taxon>
        <taxon>Polyporaceae</taxon>
        <taxon>Polyporus</taxon>
    </lineage>
</organism>
<proteinExistence type="predicted"/>